<dbReference type="Proteomes" id="UP001208570">
    <property type="component" value="Unassembled WGS sequence"/>
</dbReference>
<dbReference type="GO" id="GO:0005525">
    <property type="term" value="F:GTP binding"/>
    <property type="evidence" value="ECO:0007669"/>
    <property type="project" value="UniProtKB-KW"/>
</dbReference>
<keyword evidence="5" id="KW-1185">Reference proteome</keyword>
<evidence type="ECO:0000313" key="5">
    <source>
        <dbReference type="Proteomes" id="UP001208570"/>
    </source>
</evidence>
<feature type="region of interest" description="Disordered" evidence="3">
    <location>
        <begin position="55"/>
        <end position="135"/>
    </location>
</feature>
<feature type="compositionally biased region" description="Low complexity" evidence="3">
    <location>
        <begin position="119"/>
        <end position="135"/>
    </location>
</feature>
<accession>A0AAD9MSX8</accession>
<sequence>MSMSKEHLRTGDKAIVRFRFIKNPEYLRSDMRMVFREGRTKAVGTVTTLFPHVSLTAQNTRQQRASKKAVESNHQLRPQNEPQKPSKKNRRARNHPYPPTGGATGTIGSSCSATALGGATSSNATAESNSAAAQS</sequence>
<proteinExistence type="predicted"/>
<name>A0AAD9MSX8_9ANNE</name>
<protein>
    <submittedName>
        <fullName evidence="4">Uncharacterized protein</fullName>
    </submittedName>
</protein>
<dbReference type="SUPFAM" id="SSF50465">
    <property type="entry name" value="EF-Tu/eEF-1alpha/eIF2-gamma C-terminal domain"/>
    <property type="match status" value="1"/>
</dbReference>
<dbReference type="EMBL" id="JAODUP010000891">
    <property type="protein sequence ID" value="KAK2142973.1"/>
    <property type="molecule type" value="Genomic_DNA"/>
</dbReference>
<dbReference type="InterPro" id="IPR009001">
    <property type="entry name" value="Transl_elong_EF1A/Init_IF2_C"/>
</dbReference>
<feature type="compositionally biased region" description="Polar residues" evidence="3">
    <location>
        <begin position="72"/>
        <end position="83"/>
    </location>
</feature>
<evidence type="ECO:0000256" key="1">
    <source>
        <dbReference type="ARBA" id="ARBA00022741"/>
    </source>
</evidence>
<feature type="compositionally biased region" description="Basic residues" evidence="3">
    <location>
        <begin position="85"/>
        <end position="94"/>
    </location>
</feature>
<keyword evidence="2" id="KW-0342">GTP-binding</keyword>
<keyword evidence="1" id="KW-0547">Nucleotide-binding</keyword>
<organism evidence="4 5">
    <name type="scientific">Paralvinella palmiformis</name>
    <dbReference type="NCBI Taxonomy" id="53620"/>
    <lineage>
        <taxon>Eukaryota</taxon>
        <taxon>Metazoa</taxon>
        <taxon>Spiralia</taxon>
        <taxon>Lophotrochozoa</taxon>
        <taxon>Annelida</taxon>
        <taxon>Polychaeta</taxon>
        <taxon>Sedentaria</taxon>
        <taxon>Canalipalpata</taxon>
        <taxon>Terebellida</taxon>
        <taxon>Terebelliformia</taxon>
        <taxon>Alvinellidae</taxon>
        <taxon>Paralvinella</taxon>
    </lineage>
</organism>
<reference evidence="4" key="1">
    <citation type="journal article" date="2023" name="Mol. Biol. Evol.">
        <title>Third-Generation Sequencing Reveals the Adaptive Role of the Epigenome in Three Deep-Sea Polychaetes.</title>
        <authorList>
            <person name="Perez M."/>
            <person name="Aroh O."/>
            <person name="Sun Y."/>
            <person name="Lan Y."/>
            <person name="Juniper S.K."/>
            <person name="Young C.R."/>
            <person name="Angers B."/>
            <person name="Qian P.Y."/>
        </authorList>
    </citation>
    <scope>NUCLEOTIDE SEQUENCE</scope>
    <source>
        <strain evidence="4">P08H-3</strain>
    </source>
</reference>
<comment type="caution">
    <text evidence="4">The sequence shown here is derived from an EMBL/GenBank/DDBJ whole genome shotgun (WGS) entry which is preliminary data.</text>
</comment>
<gene>
    <name evidence="4" type="ORF">LSH36_891g02043</name>
</gene>
<evidence type="ECO:0000256" key="3">
    <source>
        <dbReference type="SAM" id="MobiDB-lite"/>
    </source>
</evidence>
<evidence type="ECO:0000256" key="2">
    <source>
        <dbReference type="ARBA" id="ARBA00023134"/>
    </source>
</evidence>
<dbReference type="AlphaFoldDB" id="A0AAD9MSX8"/>
<evidence type="ECO:0000313" key="4">
    <source>
        <dbReference type="EMBL" id="KAK2142973.1"/>
    </source>
</evidence>